<dbReference type="Gene3D" id="3.60.40.10">
    <property type="entry name" value="PPM-type phosphatase domain"/>
    <property type="match status" value="1"/>
</dbReference>
<feature type="domain" description="PPM-type phosphatase" evidence="1">
    <location>
        <begin position="2"/>
        <end position="228"/>
    </location>
</feature>
<evidence type="ECO:0000313" key="2">
    <source>
        <dbReference type="EMBL" id="OXL44813.1"/>
    </source>
</evidence>
<reference evidence="2 3" key="1">
    <citation type="submission" date="2017-07" db="EMBL/GenBank/DDBJ databases">
        <title>Draft genome sequence of Prevotella copri isolated from the gut of healthy adult Indian.</title>
        <authorList>
            <person name="Das B."/>
            <person name="Bag S."/>
            <person name="Ghosh T.S."/>
        </authorList>
    </citation>
    <scope>NUCLEOTIDE SEQUENCE [LARGE SCALE GENOMIC DNA]</scope>
    <source>
        <strain evidence="2 3">Indica</strain>
    </source>
</reference>
<evidence type="ECO:0000259" key="1">
    <source>
        <dbReference type="PROSITE" id="PS51746"/>
    </source>
</evidence>
<dbReference type="AlphaFoldDB" id="A0AA91TLI3"/>
<dbReference type="InterPro" id="IPR036457">
    <property type="entry name" value="PPM-type-like_dom_sf"/>
</dbReference>
<dbReference type="Proteomes" id="UP000215155">
    <property type="component" value="Unassembled WGS sequence"/>
</dbReference>
<dbReference type="InterPro" id="IPR001932">
    <property type="entry name" value="PPM-type_phosphatase-like_dom"/>
</dbReference>
<dbReference type="Pfam" id="PF13672">
    <property type="entry name" value="PP2C_2"/>
    <property type="match status" value="1"/>
</dbReference>
<accession>A0AA91TLI3</accession>
<dbReference type="PROSITE" id="PS51746">
    <property type="entry name" value="PPM_2"/>
    <property type="match status" value="1"/>
</dbReference>
<organism evidence="2 3">
    <name type="scientific">Segatella copri</name>
    <dbReference type="NCBI Taxonomy" id="165179"/>
    <lineage>
        <taxon>Bacteria</taxon>
        <taxon>Pseudomonadati</taxon>
        <taxon>Bacteroidota</taxon>
        <taxon>Bacteroidia</taxon>
        <taxon>Bacteroidales</taxon>
        <taxon>Prevotellaceae</taxon>
        <taxon>Segatella</taxon>
    </lineage>
</organism>
<proteinExistence type="predicted"/>
<dbReference type="SMART" id="SM00331">
    <property type="entry name" value="PP2C_SIG"/>
    <property type="match status" value="1"/>
</dbReference>
<comment type="caution">
    <text evidence="2">The sequence shown here is derived from an EMBL/GenBank/DDBJ whole genome shotgun (WGS) entry which is preliminary data.</text>
</comment>
<gene>
    <name evidence="2" type="ORF">CFT61_03850</name>
</gene>
<sequence>MKVFEYTNKGSREENQDYVVHGSLSEESCAFVVADGMGGYSEGAMASKVVGDALLDFIELNYTSFEPAILLKEAISFANDALMLKRIALGVSKMGCVVTVLFITKGYAYLSWLGDSRIYMYRDGKEVYRTEDHSVINELAKIRSLVPSSYDKYASVVTKSIMGDVPVDVAPIRKVKIEKGDIFILCTDGLHKELDMTRIVDYNENKKDDFDSFAPRVSDNFSFIKIEI</sequence>
<dbReference type="EMBL" id="NMPZ01000004">
    <property type="protein sequence ID" value="OXL44813.1"/>
    <property type="molecule type" value="Genomic_DNA"/>
</dbReference>
<dbReference type="CDD" id="cd00143">
    <property type="entry name" value="PP2Cc"/>
    <property type="match status" value="1"/>
</dbReference>
<dbReference type="SUPFAM" id="SSF81606">
    <property type="entry name" value="PP2C-like"/>
    <property type="match status" value="1"/>
</dbReference>
<protein>
    <submittedName>
        <fullName evidence="2">Serine/threonine protein phosphatase</fullName>
    </submittedName>
</protein>
<dbReference type="SMART" id="SM00332">
    <property type="entry name" value="PP2Cc"/>
    <property type="match status" value="1"/>
</dbReference>
<name>A0AA91TLI3_9BACT</name>
<dbReference type="RefSeq" id="WP_089543155.1">
    <property type="nucleotide sequence ID" value="NZ_NMPZ01000004.1"/>
</dbReference>
<evidence type="ECO:0000313" key="3">
    <source>
        <dbReference type="Proteomes" id="UP000215155"/>
    </source>
</evidence>